<dbReference type="InterPro" id="IPR035965">
    <property type="entry name" value="PAS-like_dom_sf"/>
</dbReference>
<evidence type="ECO:0000256" key="3">
    <source>
        <dbReference type="ARBA" id="ARBA00012438"/>
    </source>
</evidence>
<feature type="transmembrane region" description="Helical" evidence="12">
    <location>
        <begin position="22"/>
        <end position="43"/>
    </location>
</feature>
<dbReference type="SMART" id="SM00448">
    <property type="entry name" value="REC"/>
    <property type="match status" value="1"/>
</dbReference>
<dbReference type="SUPFAM" id="SSF47384">
    <property type="entry name" value="Homodimeric domain of signal transducing histidine kinase"/>
    <property type="match status" value="1"/>
</dbReference>
<dbReference type="InterPro" id="IPR013655">
    <property type="entry name" value="PAS_fold_3"/>
</dbReference>
<dbReference type="PROSITE" id="PS50113">
    <property type="entry name" value="PAC"/>
    <property type="match status" value="1"/>
</dbReference>
<keyword evidence="9 12" id="KW-1133">Transmembrane helix</keyword>
<keyword evidence="18" id="KW-1185">Reference proteome</keyword>
<evidence type="ECO:0000313" key="17">
    <source>
        <dbReference type="EMBL" id="KRR10414.1"/>
    </source>
</evidence>
<dbReference type="Gene3D" id="3.30.450.20">
    <property type="entry name" value="PAS domain"/>
    <property type="match status" value="1"/>
</dbReference>
<comment type="catalytic activity">
    <reaction evidence="1">
        <text>ATP + protein L-histidine = ADP + protein N-phospho-L-histidine.</text>
        <dbReference type="EC" id="2.7.13.3"/>
    </reaction>
</comment>
<dbReference type="Gene3D" id="1.10.287.130">
    <property type="match status" value="1"/>
</dbReference>
<evidence type="ECO:0000256" key="5">
    <source>
        <dbReference type="ARBA" id="ARBA00022553"/>
    </source>
</evidence>
<name>A0A0R3LTJ9_9BRAD</name>
<dbReference type="Pfam" id="PF00072">
    <property type="entry name" value="Response_reg"/>
    <property type="match status" value="1"/>
</dbReference>
<dbReference type="PROSITE" id="PS50112">
    <property type="entry name" value="PAS"/>
    <property type="match status" value="1"/>
</dbReference>
<sequence>MALDVATTDVSPAPVRQTWQPWAVSVAVAIAFFLAARFSFALLDKSDGVAVFWPAAGVATGILVAFGPAVRWPVVIGVAAATVAANLLGDRNLASTVFFAVANASGPLIVSGLIQRFCGAPFELNELRRVFGLFAATIITAMISGLVGMLGFVLFHAPAASPVKAWSHWLVSETVGTIVVAPLVIGLASFLRNAPPKREIVEGIFALAIVAAVCALRVNLPDESWTLKLMIALLCPLFVWIAARVRPAFTAVAAFMCAISIVWATTFSLGIFGDVRLSFEERTLSAQASILAISFGALVLAALFNERRVHELAILEREQRLEEALRAGGVITFDWDLQTDLIEVSRNAAEVLGLAPQQFINGANWIKQVHPVDYPSVAARLGTVRPDDPSHSIAFRFIRPDGRGEVWLEQVAITRVDSAGKPIRIGGLMTDITERKRFEGEISRAWKSAALADRAKSSFLSAASHDLRQPLQTLRFLQGALGLHLTGGEGRELVDKMARSLDTMSSILSSLLDVNRLEAGSLRPSMSDFAITEIFDSLAADFSDAITDRGLRWCMVRSALLVRSDKRMLETMIRNLLSNALRYTDRGRILLGCRRVGDKVRIEVWDSGIGITQDQLPHIFQEYYQGSPEAERGGFGLGLAIVRRLGEMLDHPIGAHSTPGKGTVITIEIPRGDGNGGRRERAQKPRYEKGDFRGTILVVEDEASVRASISRLLKARGIEAIVVATASDALTRVHRQEIRPDLLLCDYNLQGSTNGVTTIGDLRAALGRSIPAIVMTGDIRSEVVEPIAAQGISVLLKPFLADDLLQHIARLSREQAAAGPADPTAR</sequence>
<comment type="caution">
    <text evidence="17">The sequence shown here is derived from an EMBL/GenBank/DDBJ whole genome shotgun (WGS) entry which is preliminary data.</text>
</comment>
<dbReference type="InterPro" id="IPR011006">
    <property type="entry name" value="CheY-like_superfamily"/>
</dbReference>
<dbReference type="GO" id="GO:0009927">
    <property type="term" value="F:histidine phosphotransfer kinase activity"/>
    <property type="evidence" value="ECO:0007669"/>
    <property type="project" value="TreeGrafter"/>
</dbReference>
<feature type="transmembrane region" description="Helical" evidence="12">
    <location>
        <begin position="166"/>
        <end position="188"/>
    </location>
</feature>
<dbReference type="Pfam" id="PF05231">
    <property type="entry name" value="MASE1"/>
    <property type="match status" value="1"/>
</dbReference>
<dbReference type="InterPro" id="IPR036097">
    <property type="entry name" value="HisK_dim/P_sf"/>
</dbReference>
<gene>
    <name evidence="17" type="ORF">CQ12_10090</name>
</gene>
<feature type="transmembrane region" description="Helical" evidence="12">
    <location>
        <begin position="225"/>
        <end position="243"/>
    </location>
</feature>
<dbReference type="Gene3D" id="2.10.70.100">
    <property type="match status" value="1"/>
</dbReference>
<feature type="domain" description="Response regulatory" evidence="14">
    <location>
        <begin position="695"/>
        <end position="812"/>
    </location>
</feature>
<dbReference type="SUPFAM" id="SSF52172">
    <property type="entry name" value="CheY-like"/>
    <property type="match status" value="1"/>
</dbReference>
<accession>A0A0R3LTJ9</accession>
<dbReference type="GO" id="GO:0000155">
    <property type="term" value="F:phosphorelay sensor kinase activity"/>
    <property type="evidence" value="ECO:0007669"/>
    <property type="project" value="InterPro"/>
</dbReference>
<evidence type="ECO:0000256" key="6">
    <source>
        <dbReference type="ARBA" id="ARBA00022679"/>
    </source>
</evidence>
<evidence type="ECO:0000259" key="16">
    <source>
        <dbReference type="PROSITE" id="PS50113"/>
    </source>
</evidence>
<feature type="transmembrane region" description="Helical" evidence="12">
    <location>
        <begin position="284"/>
        <end position="304"/>
    </location>
</feature>
<dbReference type="Pfam" id="PF02518">
    <property type="entry name" value="HATPase_c"/>
    <property type="match status" value="1"/>
</dbReference>
<evidence type="ECO:0000256" key="1">
    <source>
        <dbReference type="ARBA" id="ARBA00000085"/>
    </source>
</evidence>
<comment type="subcellular location">
    <subcellularLocation>
        <location evidence="2">Cell membrane</location>
        <topology evidence="2">Multi-pass membrane protein</topology>
    </subcellularLocation>
</comment>
<protein>
    <recommendedName>
        <fullName evidence="3">histidine kinase</fullName>
        <ecNumber evidence="3">2.7.13.3</ecNumber>
    </recommendedName>
</protein>
<keyword evidence="7 12" id="KW-0812">Transmembrane</keyword>
<dbReference type="InterPro" id="IPR000014">
    <property type="entry name" value="PAS"/>
</dbReference>
<dbReference type="STRING" id="280332.CQ12_10090"/>
<dbReference type="InterPro" id="IPR001610">
    <property type="entry name" value="PAC"/>
</dbReference>
<dbReference type="InterPro" id="IPR005467">
    <property type="entry name" value="His_kinase_dom"/>
</dbReference>
<dbReference type="CDD" id="cd00156">
    <property type="entry name" value="REC"/>
    <property type="match status" value="1"/>
</dbReference>
<evidence type="ECO:0000256" key="9">
    <source>
        <dbReference type="ARBA" id="ARBA00022989"/>
    </source>
</evidence>
<evidence type="ECO:0000256" key="10">
    <source>
        <dbReference type="ARBA" id="ARBA00023136"/>
    </source>
</evidence>
<keyword evidence="8" id="KW-0418">Kinase</keyword>
<dbReference type="PANTHER" id="PTHR43047">
    <property type="entry name" value="TWO-COMPONENT HISTIDINE PROTEIN KINASE"/>
    <property type="match status" value="1"/>
</dbReference>
<evidence type="ECO:0000313" key="18">
    <source>
        <dbReference type="Proteomes" id="UP000050863"/>
    </source>
</evidence>
<keyword evidence="4" id="KW-1003">Cell membrane</keyword>
<feature type="domain" description="Histidine kinase" evidence="13">
    <location>
        <begin position="462"/>
        <end position="673"/>
    </location>
</feature>
<dbReference type="SMART" id="SM00387">
    <property type="entry name" value="HATPase_c"/>
    <property type="match status" value="1"/>
</dbReference>
<dbReference type="SUPFAM" id="SSF55874">
    <property type="entry name" value="ATPase domain of HSP90 chaperone/DNA topoisomerase II/histidine kinase"/>
    <property type="match status" value="1"/>
</dbReference>
<dbReference type="NCBIfam" id="TIGR00229">
    <property type="entry name" value="sensory_box"/>
    <property type="match status" value="1"/>
</dbReference>
<dbReference type="InterPro" id="IPR036890">
    <property type="entry name" value="HATPase_C_sf"/>
</dbReference>
<dbReference type="CDD" id="cd00130">
    <property type="entry name" value="PAS"/>
    <property type="match status" value="1"/>
</dbReference>
<dbReference type="FunFam" id="3.30.565.10:FF:000049">
    <property type="entry name" value="Two-component sensor histidine kinase"/>
    <property type="match status" value="1"/>
</dbReference>
<evidence type="ECO:0000256" key="8">
    <source>
        <dbReference type="ARBA" id="ARBA00022777"/>
    </source>
</evidence>
<keyword evidence="5 11" id="KW-0597">Phosphoprotein</keyword>
<dbReference type="Pfam" id="PF00512">
    <property type="entry name" value="HisKA"/>
    <property type="match status" value="1"/>
</dbReference>
<dbReference type="InterPro" id="IPR003661">
    <property type="entry name" value="HisK_dim/P_dom"/>
</dbReference>
<dbReference type="EC" id="2.7.13.3" evidence="3"/>
<dbReference type="Pfam" id="PF08447">
    <property type="entry name" value="PAS_3"/>
    <property type="match status" value="1"/>
</dbReference>
<dbReference type="CDD" id="cd00082">
    <property type="entry name" value="HisKA"/>
    <property type="match status" value="1"/>
</dbReference>
<dbReference type="InterPro" id="IPR000700">
    <property type="entry name" value="PAS-assoc_C"/>
</dbReference>
<dbReference type="InterPro" id="IPR003594">
    <property type="entry name" value="HATPase_dom"/>
</dbReference>
<evidence type="ECO:0000256" key="7">
    <source>
        <dbReference type="ARBA" id="ARBA00022692"/>
    </source>
</evidence>
<dbReference type="InterPro" id="IPR001789">
    <property type="entry name" value="Sig_transdc_resp-reg_receiver"/>
</dbReference>
<feature type="transmembrane region" description="Helical" evidence="12">
    <location>
        <begin position="250"/>
        <end position="272"/>
    </location>
</feature>
<evidence type="ECO:0000256" key="4">
    <source>
        <dbReference type="ARBA" id="ARBA00022475"/>
    </source>
</evidence>
<evidence type="ECO:0000256" key="2">
    <source>
        <dbReference type="ARBA" id="ARBA00004651"/>
    </source>
</evidence>
<dbReference type="InterPro" id="IPR004358">
    <property type="entry name" value="Sig_transdc_His_kin-like_C"/>
</dbReference>
<dbReference type="EMBL" id="LLXZ01000059">
    <property type="protein sequence ID" value="KRR10414.1"/>
    <property type="molecule type" value="Genomic_DNA"/>
</dbReference>
<feature type="domain" description="PAC" evidence="16">
    <location>
        <begin position="391"/>
        <end position="444"/>
    </location>
</feature>
<organism evidence="17 18">
    <name type="scientific">Bradyrhizobium jicamae</name>
    <dbReference type="NCBI Taxonomy" id="280332"/>
    <lineage>
        <taxon>Bacteria</taxon>
        <taxon>Pseudomonadati</taxon>
        <taxon>Pseudomonadota</taxon>
        <taxon>Alphaproteobacteria</taxon>
        <taxon>Hyphomicrobiales</taxon>
        <taxon>Nitrobacteraceae</taxon>
        <taxon>Bradyrhizobium</taxon>
    </lineage>
</organism>
<reference evidence="17 18" key="1">
    <citation type="submission" date="2014-03" db="EMBL/GenBank/DDBJ databases">
        <title>Bradyrhizobium valentinum sp. nov., isolated from effective nodules of Lupinus mariae-josephae, a lupine endemic of basic-lime soils in Eastern Spain.</title>
        <authorList>
            <person name="Duran D."/>
            <person name="Rey L."/>
            <person name="Navarro A."/>
            <person name="Busquets A."/>
            <person name="Imperial J."/>
            <person name="Ruiz-Argueso T."/>
        </authorList>
    </citation>
    <scope>NUCLEOTIDE SEQUENCE [LARGE SCALE GENOMIC DNA]</scope>
    <source>
        <strain evidence="17 18">PAC68</strain>
    </source>
</reference>
<dbReference type="CDD" id="cd00075">
    <property type="entry name" value="HATPase"/>
    <property type="match status" value="1"/>
</dbReference>
<dbReference type="SMART" id="SM00091">
    <property type="entry name" value="PAS"/>
    <property type="match status" value="1"/>
</dbReference>
<dbReference type="Proteomes" id="UP000050863">
    <property type="component" value="Unassembled WGS sequence"/>
</dbReference>
<dbReference type="SMART" id="SM00086">
    <property type="entry name" value="PAC"/>
    <property type="match status" value="1"/>
</dbReference>
<dbReference type="Gene3D" id="3.30.565.10">
    <property type="entry name" value="Histidine kinase-like ATPase, C-terminal domain"/>
    <property type="match status" value="1"/>
</dbReference>
<feature type="transmembrane region" description="Helical" evidence="12">
    <location>
        <begin position="97"/>
        <end position="118"/>
    </location>
</feature>
<dbReference type="PRINTS" id="PR00344">
    <property type="entry name" value="BCTRLSENSOR"/>
</dbReference>
<keyword evidence="6" id="KW-0808">Transferase</keyword>
<evidence type="ECO:0000259" key="13">
    <source>
        <dbReference type="PROSITE" id="PS50109"/>
    </source>
</evidence>
<proteinExistence type="predicted"/>
<dbReference type="Gene3D" id="3.40.50.2300">
    <property type="match status" value="1"/>
</dbReference>
<dbReference type="SMART" id="SM00388">
    <property type="entry name" value="HisKA"/>
    <property type="match status" value="1"/>
</dbReference>
<dbReference type="PROSITE" id="PS50109">
    <property type="entry name" value="HIS_KIN"/>
    <property type="match status" value="1"/>
</dbReference>
<feature type="transmembrane region" description="Helical" evidence="12">
    <location>
        <begin position="130"/>
        <end position="154"/>
    </location>
</feature>
<dbReference type="OrthoDB" id="9764438at2"/>
<feature type="transmembrane region" description="Helical" evidence="12">
    <location>
        <begin position="50"/>
        <end position="70"/>
    </location>
</feature>
<dbReference type="GO" id="GO:0005886">
    <property type="term" value="C:plasma membrane"/>
    <property type="evidence" value="ECO:0007669"/>
    <property type="project" value="UniProtKB-SubCell"/>
</dbReference>
<feature type="modified residue" description="4-aspartylphosphate" evidence="11">
    <location>
        <position position="746"/>
    </location>
</feature>
<keyword evidence="10 12" id="KW-0472">Membrane</keyword>
<feature type="domain" description="PAS" evidence="15">
    <location>
        <begin position="317"/>
        <end position="388"/>
    </location>
</feature>
<dbReference type="InterPro" id="IPR007895">
    <property type="entry name" value="MASE1"/>
</dbReference>
<dbReference type="SUPFAM" id="SSF55785">
    <property type="entry name" value="PYP-like sensor domain (PAS domain)"/>
    <property type="match status" value="1"/>
</dbReference>
<evidence type="ECO:0000256" key="12">
    <source>
        <dbReference type="SAM" id="Phobius"/>
    </source>
</evidence>
<evidence type="ECO:0000256" key="11">
    <source>
        <dbReference type="PROSITE-ProRule" id="PRU00169"/>
    </source>
</evidence>
<evidence type="ECO:0000259" key="14">
    <source>
        <dbReference type="PROSITE" id="PS50110"/>
    </source>
</evidence>
<feature type="transmembrane region" description="Helical" evidence="12">
    <location>
        <begin position="200"/>
        <end position="219"/>
    </location>
</feature>
<dbReference type="PANTHER" id="PTHR43047:SF9">
    <property type="entry name" value="HISTIDINE KINASE"/>
    <property type="match status" value="1"/>
</dbReference>
<dbReference type="AlphaFoldDB" id="A0A0R3LTJ9"/>
<evidence type="ECO:0000259" key="15">
    <source>
        <dbReference type="PROSITE" id="PS50112"/>
    </source>
</evidence>
<dbReference type="PROSITE" id="PS50110">
    <property type="entry name" value="RESPONSE_REGULATORY"/>
    <property type="match status" value="1"/>
</dbReference>